<dbReference type="GO" id="GO:1990904">
    <property type="term" value="C:ribonucleoprotein complex"/>
    <property type="evidence" value="ECO:0007669"/>
    <property type="project" value="UniProtKB-KW"/>
</dbReference>
<dbReference type="SUPFAM" id="SSF46561">
    <property type="entry name" value="Ribosomal protein L29 (L29p)"/>
    <property type="match status" value="1"/>
</dbReference>
<evidence type="ECO:0000313" key="7">
    <source>
        <dbReference type="Proteomes" id="UP000714915"/>
    </source>
</evidence>
<organism evidence="6 7">
    <name type="scientific">Candidatus Dojkabacteria bacterium</name>
    <dbReference type="NCBI Taxonomy" id="2099670"/>
    <lineage>
        <taxon>Bacteria</taxon>
        <taxon>Candidatus Dojkabacteria</taxon>
    </lineage>
</organism>
<dbReference type="EMBL" id="JAGQLF010000082">
    <property type="protein sequence ID" value="MCA9387299.1"/>
    <property type="molecule type" value="Genomic_DNA"/>
</dbReference>
<evidence type="ECO:0000256" key="2">
    <source>
        <dbReference type="ARBA" id="ARBA00022980"/>
    </source>
</evidence>
<evidence type="ECO:0000256" key="4">
    <source>
        <dbReference type="ARBA" id="ARBA00035204"/>
    </source>
</evidence>
<gene>
    <name evidence="6" type="primary">rpmC</name>
    <name evidence="6" type="ORF">KC669_04665</name>
</gene>
<dbReference type="GO" id="GO:0003735">
    <property type="term" value="F:structural constituent of ribosome"/>
    <property type="evidence" value="ECO:0007669"/>
    <property type="project" value="InterPro"/>
</dbReference>
<dbReference type="GO" id="GO:0006412">
    <property type="term" value="P:translation"/>
    <property type="evidence" value="ECO:0007669"/>
    <property type="project" value="InterPro"/>
</dbReference>
<name>A0A955LBW8_9BACT</name>
<dbReference type="Gene3D" id="1.10.287.310">
    <property type="match status" value="1"/>
</dbReference>
<comment type="similarity">
    <text evidence="1">Belongs to the universal ribosomal protein uL29 family.</text>
</comment>
<dbReference type="AlphaFoldDB" id="A0A955LBW8"/>
<dbReference type="NCBIfam" id="TIGR00012">
    <property type="entry name" value="L29"/>
    <property type="match status" value="1"/>
</dbReference>
<dbReference type="InterPro" id="IPR036049">
    <property type="entry name" value="Ribosomal_uL29_sf"/>
</dbReference>
<dbReference type="Proteomes" id="UP000714915">
    <property type="component" value="Unassembled WGS sequence"/>
</dbReference>
<evidence type="ECO:0000256" key="5">
    <source>
        <dbReference type="ARBA" id="ARBA00035476"/>
    </source>
</evidence>
<reference evidence="6" key="1">
    <citation type="submission" date="2020-04" db="EMBL/GenBank/DDBJ databases">
        <authorList>
            <person name="Zhang T."/>
        </authorList>
    </citation>
    <scope>NUCLEOTIDE SEQUENCE</scope>
    <source>
        <strain evidence="6">HKST-UBA09</strain>
    </source>
</reference>
<sequence>MAGEKKTTKKATTEKKKNDGFKGLGIADAKIELQKVILLVRTGEETDTSKVKKLKKHIARLKTEENKK</sequence>
<reference evidence="6" key="2">
    <citation type="journal article" date="2021" name="Microbiome">
        <title>Successional dynamics and alternative stable states in a saline activated sludge microbial community over 9 years.</title>
        <authorList>
            <person name="Wang Y."/>
            <person name="Ye J."/>
            <person name="Ju F."/>
            <person name="Liu L."/>
            <person name="Boyd J.A."/>
            <person name="Deng Y."/>
            <person name="Parks D.H."/>
            <person name="Jiang X."/>
            <person name="Yin X."/>
            <person name="Woodcroft B.J."/>
            <person name="Tyson G.W."/>
            <person name="Hugenholtz P."/>
            <person name="Polz M.F."/>
            <person name="Zhang T."/>
        </authorList>
    </citation>
    <scope>NUCLEOTIDE SEQUENCE</scope>
    <source>
        <strain evidence="6">HKST-UBA09</strain>
    </source>
</reference>
<keyword evidence="3" id="KW-0687">Ribonucleoprotein</keyword>
<keyword evidence="2 6" id="KW-0689">Ribosomal protein</keyword>
<comment type="caution">
    <text evidence="6">The sequence shown here is derived from an EMBL/GenBank/DDBJ whole genome shotgun (WGS) entry which is preliminary data.</text>
</comment>
<proteinExistence type="inferred from homology"/>
<evidence type="ECO:0000256" key="1">
    <source>
        <dbReference type="ARBA" id="ARBA00009254"/>
    </source>
</evidence>
<accession>A0A955LBW8</accession>
<evidence type="ECO:0000313" key="6">
    <source>
        <dbReference type="EMBL" id="MCA9387299.1"/>
    </source>
</evidence>
<dbReference type="InterPro" id="IPR001854">
    <property type="entry name" value="Ribosomal_uL29"/>
</dbReference>
<dbReference type="GO" id="GO:0005840">
    <property type="term" value="C:ribosome"/>
    <property type="evidence" value="ECO:0007669"/>
    <property type="project" value="UniProtKB-KW"/>
</dbReference>
<evidence type="ECO:0000256" key="3">
    <source>
        <dbReference type="ARBA" id="ARBA00023274"/>
    </source>
</evidence>
<protein>
    <recommendedName>
        <fullName evidence="4">Large ribosomal subunit protein uL29</fullName>
    </recommendedName>
    <alternativeName>
        <fullName evidence="5">50S ribosomal protein L29</fullName>
    </alternativeName>
</protein>